<protein>
    <recommendedName>
        <fullName evidence="15">EF-hand domain-containing protein</fullName>
    </recommendedName>
</protein>
<organism evidence="16 17">
    <name type="scientific">Leishmania tarentolae</name>
    <name type="common">Sauroleishmania tarentolae</name>
    <dbReference type="NCBI Taxonomy" id="5689"/>
    <lineage>
        <taxon>Eukaryota</taxon>
        <taxon>Discoba</taxon>
        <taxon>Euglenozoa</taxon>
        <taxon>Kinetoplastea</taxon>
        <taxon>Metakinetoplastina</taxon>
        <taxon>Trypanosomatida</taxon>
        <taxon>Trypanosomatidae</taxon>
        <taxon>Leishmaniinae</taxon>
        <taxon>Leishmania</taxon>
        <taxon>lizard Leishmania</taxon>
    </lineage>
</organism>
<feature type="domain" description="EF-hand" evidence="15">
    <location>
        <begin position="393"/>
        <end position="428"/>
    </location>
</feature>
<sequence length="966" mass="105789">MRTPRRLPLLLSLGGPRECGKGAQARTKIEQLVSVHALHALVSQSLWCHRAFLRAWWRLYFLSTTTAFSARARIDEASCMLLPCLPPPRTYVHLTSRYAPGDLPVARALLHLFASRHRQRKCGVCVPEMAYIRRALLLAGVSTASYACLSDRRPATPPSHIPLDTTRRSTFGLHGGSSSSKSADEDVIDVANGKARTASVTEVFVSLYICACGLLGMSTPALIQGTATAAAASVAGVDAVVNTTTAESVHPSLVSSDEAVVPPADRHFSDATEAEKRVADFRTDAGMPSSASTQSDLHERTAVFRTIPHKLKDRFLHYAKRDPETGEFVLSLEGFVRCMLLVSDDSGAVTHKSPSTTFSDTANTEVDAFCAKAISDRGQLPCHSSWMQQLPANVQQRFVQLFRWVDLNGNNFIGYAEFVVLFTFLSTPQHMLQRAFSVFDMEGRGRLSEWEFCHLLNTIMVDPAVQVRYTAATSGVSDGGGDDAAASPASATPQPTTTRETPYLASCFPPTPSTAKTAVASVASVPHSSTARRAGTWWRSKQQWRSQRDCLNFEISSELMRPLLFGHLPLHVGDPPGSMGYDREAARANGVVPSPCELSGLTDVGHSVWWRQWSDTLCRLLGKLWTLYPVRAPVSCDAACRTLGGAPIAAPLAVAAAAPPPRMPQLQIMAQEDSLLHMVSYPTLLYRLNYLRWELRAIEFGLCDPDNTGTISLDDCRRLLRGDVRRIVKAGHAALQKRRQQGDDTAVTWQLYQKMLDVMCDSDRILAALRLTLDAMPPVPEETLRGGAIPDEALEAATHAIPAMVRLSVLHHATRTTREGAAADVVSLPETAEVETSPADGRHVACCKPLTPTDAMATSTAECRGMSETCALARQLQTPLVRPTALTWNQWRRVLVVLGTVTHLSESEQSLFCALLDDDGSDSLSLAEFERMCTLKETFFAQSLPRYDEPKRTAVQQFLHCMQQLE</sequence>
<dbReference type="InterPro" id="IPR011992">
    <property type="entry name" value="EF-hand-dom_pair"/>
</dbReference>
<proteinExistence type="inferred from homology"/>
<evidence type="ECO:0000259" key="15">
    <source>
        <dbReference type="PROSITE" id="PS50222"/>
    </source>
</evidence>
<keyword evidence="17" id="KW-1185">Reference proteome</keyword>
<evidence type="ECO:0000256" key="10">
    <source>
        <dbReference type="ARBA" id="ARBA00023065"/>
    </source>
</evidence>
<feature type="region of interest" description="Disordered" evidence="14">
    <location>
        <begin position="476"/>
        <end position="501"/>
    </location>
</feature>
<name>A0A640KH82_LEITA</name>
<evidence type="ECO:0000256" key="3">
    <source>
        <dbReference type="ARBA" id="ARBA00022448"/>
    </source>
</evidence>
<reference evidence="16" key="1">
    <citation type="submission" date="2019-11" db="EMBL/GenBank/DDBJ databases">
        <title>Leishmania tarentolae CDS.</title>
        <authorList>
            <person name="Goto Y."/>
            <person name="Yamagishi J."/>
        </authorList>
    </citation>
    <scope>NUCLEOTIDE SEQUENCE [LARGE SCALE GENOMIC DNA]</scope>
    <source>
        <strain evidence="16">Parrot Tar II</strain>
    </source>
</reference>
<gene>
    <name evidence="16" type="ORF">LtaPh_2208800</name>
</gene>
<dbReference type="GO" id="GO:0051560">
    <property type="term" value="P:mitochondrial calcium ion homeostasis"/>
    <property type="evidence" value="ECO:0007669"/>
    <property type="project" value="TreeGrafter"/>
</dbReference>
<dbReference type="GO" id="GO:1990246">
    <property type="term" value="C:uniplex complex"/>
    <property type="evidence" value="ECO:0007669"/>
    <property type="project" value="TreeGrafter"/>
</dbReference>
<dbReference type="GO" id="GO:0036444">
    <property type="term" value="P:calcium import into the mitochondrion"/>
    <property type="evidence" value="ECO:0007669"/>
    <property type="project" value="TreeGrafter"/>
</dbReference>
<dbReference type="InterPro" id="IPR018247">
    <property type="entry name" value="EF_Hand_1_Ca_BS"/>
</dbReference>
<keyword evidence="7" id="KW-0999">Mitochondrion inner membrane</keyword>
<dbReference type="PROSITE" id="PS50222">
    <property type="entry name" value="EF_HAND_2"/>
    <property type="match status" value="1"/>
</dbReference>
<dbReference type="PANTHER" id="PTHR12294">
    <property type="entry name" value="EF HAND DOMAIN FAMILY A1,A2-RELATED"/>
    <property type="match status" value="1"/>
</dbReference>
<evidence type="ECO:0000256" key="8">
    <source>
        <dbReference type="ARBA" id="ARBA00022837"/>
    </source>
</evidence>
<accession>A0A640KH82</accession>
<keyword evidence="11" id="KW-0496">Mitochondrion</keyword>
<keyword evidence="4" id="KW-0109">Calcium transport</keyword>
<evidence type="ECO:0000256" key="12">
    <source>
        <dbReference type="ARBA" id="ARBA00023136"/>
    </source>
</evidence>
<evidence type="ECO:0000313" key="17">
    <source>
        <dbReference type="Proteomes" id="UP000419144"/>
    </source>
</evidence>
<feature type="compositionally biased region" description="Low complexity" evidence="14">
    <location>
        <begin position="483"/>
        <end position="498"/>
    </location>
</feature>
<evidence type="ECO:0000256" key="5">
    <source>
        <dbReference type="ARBA" id="ARBA00022723"/>
    </source>
</evidence>
<keyword evidence="8" id="KW-0106">Calcium</keyword>
<dbReference type="SUPFAM" id="SSF47473">
    <property type="entry name" value="EF-hand"/>
    <property type="match status" value="1"/>
</dbReference>
<evidence type="ECO:0000256" key="6">
    <source>
        <dbReference type="ARBA" id="ARBA00022737"/>
    </source>
</evidence>
<evidence type="ECO:0000256" key="9">
    <source>
        <dbReference type="ARBA" id="ARBA00022946"/>
    </source>
</evidence>
<dbReference type="SMART" id="SM00054">
    <property type="entry name" value="EFh"/>
    <property type="match status" value="4"/>
</dbReference>
<evidence type="ECO:0000256" key="1">
    <source>
        <dbReference type="ARBA" id="ARBA00004273"/>
    </source>
</evidence>
<feature type="region of interest" description="Disordered" evidence="14">
    <location>
        <begin position="157"/>
        <end position="182"/>
    </location>
</feature>
<dbReference type="AlphaFoldDB" id="A0A640KH82"/>
<evidence type="ECO:0000256" key="14">
    <source>
        <dbReference type="SAM" id="MobiDB-lite"/>
    </source>
</evidence>
<keyword evidence="6" id="KW-0677">Repeat</keyword>
<evidence type="ECO:0000256" key="4">
    <source>
        <dbReference type="ARBA" id="ARBA00022568"/>
    </source>
</evidence>
<keyword evidence="5" id="KW-0479">Metal-binding</keyword>
<evidence type="ECO:0000256" key="7">
    <source>
        <dbReference type="ARBA" id="ARBA00022792"/>
    </source>
</evidence>
<keyword evidence="9" id="KW-0809">Transit peptide</keyword>
<evidence type="ECO:0000256" key="13">
    <source>
        <dbReference type="ARBA" id="ARBA00038333"/>
    </source>
</evidence>
<dbReference type="InterPro" id="IPR002048">
    <property type="entry name" value="EF_hand_dom"/>
</dbReference>
<dbReference type="InterPro" id="IPR039800">
    <property type="entry name" value="MICU1/2/3"/>
</dbReference>
<dbReference type="GO" id="GO:0005758">
    <property type="term" value="C:mitochondrial intermembrane space"/>
    <property type="evidence" value="ECO:0007669"/>
    <property type="project" value="UniProtKB-SubCell"/>
</dbReference>
<keyword evidence="12" id="KW-0472">Membrane</keyword>
<comment type="caution">
    <text evidence="16">The sequence shown here is derived from an EMBL/GenBank/DDBJ whole genome shotgun (WGS) entry which is preliminary data.</text>
</comment>
<comment type="similarity">
    <text evidence="13">Belongs to the MICU1 family. MICU1 subfamily.</text>
</comment>
<comment type="subcellular location">
    <subcellularLocation>
        <location evidence="1">Mitochondrion inner membrane</location>
    </subcellularLocation>
    <subcellularLocation>
        <location evidence="2">Mitochondrion intermembrane space</location>
    </subcellularLocation>
</comment>
<dbReference type="VEuPathDB" id="TriTrypDB:LtaPh_2208800"/>
<dbReference type="PROSITE" id="PS00018">
    <property type="entry name" value="EF_HAND_1"/>
    <property type="match status" value="2"/>
</dbReference>
<dbReference type="OrthoDB" id="186625at2759"/>
<evidence type="ECO:0000256" key="11">
    <source>
        <dbReference type="ARBA" id="ARBA00023128"/>
    </source>
</evidence>
<dbReference type="Proteomes" id="UP000419144">
    <property type="component" value="Unassembled WGS sequence"/>
</dbReference>
<dbReference type="GO" id="GO:0005509">
    <property type="term" value="F:calcium ion binding"/>
    <property type="evidence" value="ECO:0007669"/>
    <property type="project" value="InterPro"/>
</dbReference>
<dbReference type="PANTHER" id="PTHR12294:SF1">
    <property type="entry name" value="CALCIUM UPTAKE PROTEIN 1, MITOCHONDRIAL"/>
    <property type="match status" value="1"/>
</dbReference>
<evidence type="ECO:0000313" key="16">
    <source>
        <dbReference type="EMBL" id="GET88561.1"/>
    </source>
</evidence>
<keyword evidence="10" id="KW-0406">Ion transport</keyword>
<evidence type="ECO:0000256" key="2">
    <source>
        <dbReference type="ARBA" id="ARBA00004569"/>
    </source>
</evidence>
<keyword evidence="3" id="KW-0813">Transport</keyword>
<dbReference type="Gene3D" id="1.10.238.10">
    <property type="entry name" value="EF-hand"/>
    <property type="match status" value="1"/>
</dbReference>
<dbReference type="EMBL" id="BLBS01000029">
    <property type="protein sequence ID" value="GET88561.1"/>
    <property type="molecule type" value="Genomic_DNA"/>
</dbReference>